<protein>
    <submittedName>
        <fullName evidence="2">Uncharacterized protein</fullName>
    </submittedName>
</protein>
<dbReference type="InParanoid" id="A0A2K3CYE0"/>
<proteinExistence type="predicted"/>
<feature type="compositionally biased region" description="Low complexity" evidence="1">
    <location>
        <begin position="366"/>
        <end position="375"/>
    </location>
</feature>
<evidence type="ECO:0000313" key="2">
    <source>
        <dbReference type="EMBL" id="PNW73308.1"/>
    </source>
</evidence>
<feature type="compositionally biased region" description="Gly residues" evidence="1">
    <location>
        <begin position="563"/>
        <end position="585"/>
    </location>
</feature>
<feature type="region of interest" description="Disordered" evidence="1">
    <location>
        <begin position="563"/>
        <end position="611"/>
    </location>
</feature>
<organism evidence="2 3">
    <name type="scientific">Chlamydomonas reinhardtii</name>
    <name type="common">Chlamydomonas smithii</name>
    <dbReference type="NCBI Taxonomy" id="3055"/>
    <lineage>
        <taxon>Eukaryota</taxon>
        <taxon>Viridiplantae</taxon>
        <taxon>Chlorophyta</taxon>
        <taxon>core chlorophytes</taxon>
        <taxon>Chlorophyceae</taxon>
        <taxon>CS clade</taxon>
        <taxon>Chlamydomonadales</taxon>
        <taxon>Chlamydomonadaceae</taxon>
        <taxon>Chlamydomonas</taxon>
    </lineage>
</organism>
<dbReference type="KEGG" id="cre:CHLRE_14g627400v5"/>
<gene>
    <name evidence="2" type="ORF">CHLRE_14g627400v5</name>
</gene>
<dbReference type="Gramene" id="PNW73308">
    <property type="protein sequence ID" value="PNW73308"/>
    <property type="gene ID" value="CHLRE_14g627400v5"/>
</dbReference>
<keyword evidence="3" id="KW-1185">Reference proteome</keyword>
<feature type="compositionally biased region" description="Gly residues" evidence="1">
    <location>
        <begin position="376"/>
        <end position="396"/>
    </location>
</feature>
<dbReference type="AlphaFoldDB" id="A0A2K3CYE0"/>
<name>A0A2K3CYE0_CHLRE</name>
<reference evidence="2 3" key="1">
    <citation type="journal article" date="2007" name="Science">
        <title>The Chlamydomonas genome reveals the evolution of key animal and plant functions.</title>
        <authorList>
            <person name="Merchant S.S."/>
            <person name="Prochnik S.E."/>
            <person name="Vallon O."/>
            <person name="Harris E.H."/>
            <person name="Karpowicz S.J."/>
            <person name="Witman G.B."/>
            <person name="Terry A."/>
            <person name="Salamov A."/>
            <person name="Fritz-Laylin L.K."/>
            <person name="Marechal-Drouard L."/>
            <person name="Marshall W.F."/>
            <person name="Qu L.H."/>
            <person name="Nelson D.R."/>
            <person name="Sanderfoot A.A."/>
            <person name="Spalding M.H."/>
            <person name="Kapitonov V.V."/>
            <person name="Ren Q."/>
            <person name="Ferris P."/>
            <person name="Lindquist E."/>
            <person name="Shapiro H."/>
            <person name="Lucas S.M."/>
            <person name="Grimwood J."/>
            <person name="Schmutz J."/>
            <person name="Cardol P."/>
            <person name="Cerutti H."/>
            <person name="Chanfreau G."/>
            <person name="Chen C.L."/>
            <person name="Cognat V."/>
            <person name="Croft M.T."/>
            <person name="Dent R."/>
            <person name="Dutcher S."/>
            <person name="Fernandez E."/>
            <person name="Fukuzawa H."/>
            <person name="Gonzalez-Ballester D."/>
            <person name="Gonzalez-Halphen D."/>
            <person name="Hallmann A."/>
            <person name="Hanikenne M."/>
            <person name="Hippler M."/>
            <person name="Inwood W."/>
            <person name="Jabbari K."/>
            <person name="Kalanon M."/>
            <person name="Kuras R."/>
            <person name="Lefebvre P.A."/>
            <person name="Lemaire S.D."/>
            <person name="Lobanov A.V."/>
            <person name="Lohr M."/>
            <person name="Manuell A."/>
            <person name="Meier I."/>
            <person name="Mets L."/>
            <person name="Mittag M."/>
            <person name="Mittelmeier T."/>
            <person name="Moroney J.V."/>
            <person name="Moseley J."/>
            <person name="Napoli C."/>
            <person name="Nedelcu A.M."/>
            <person name="Niyogi K."/>
            <person name="Novoselov S.V."/>
            <person name="Paulsen I.T."/>
            <person name="Pazour G."/>
            <person name="Purton S."/>
            <person name="Ral J.P."/>
            <person name="Riano-Pachon D.M."/>
            <person name="Riekhof W."/>
            <person name="Rymarquis L."/>
            <person name="Schroda M."/>
            <person name="Stern D."/>
            <person name="Umen J."/>
            <person name="Willows R."/>
            <person name="Wilson N."/>
            <person name="Zimmer S.L."/>
            <person name="Allmer J."/>
            <person name="Balk J."/>
            <person name="Bisova K."/>
            <person name="Chen C.J."/>
            <person name="Elias M."/>
            <person name="Gendler K."/>
            <person name="Hauser C."/>
            <person name="Lamb M.R."/>
            <person name="Ledford H."/>
            <person name="Long J.C."/>
            <person name="Minagawa J."/>
            <person name="Page M.D."/>
            <person name="Pan J."/>
            <person name="Pootakham W."/>
            <person name="Roje S."/>
            <person name="Rose A."/>
            <person name="Stahlberg E."/>
            <person name="Terauchi A.M."/>
            <person name="Yang P."/>
            <person name="Ball S."/>
            <person name="Bowler C."/>
            <person name="Dieckmann C.L."/>
            <person name="Gladyshev V.N."/>
            <person name="Green P."/>
            <person name="Jorgensen R."/>
            <person name="Mayfield S."/>
            <person name="Mueller-Roeber B."/>
            <person name="Rajamani S."/>
            <person name="Sayre R.T."/>
            <person name="Brokstein P."/>
            <person name="Dubchak I."/>
            <person name="Goodstein D."/>
            <person name="Hornick L."/>
            <person name="Huang Y.W."/>
            <person name="Jhaveri J."/>
            <person name="Luo Y."/>
            <person name="Martinez D."/>
            <person name="Ngau W.C."/>
            <person name="Otillar B."/>
            <person name="Poliakov A."/>
            <person name="Porter A."/>
            <person name="Szajkowski L."/>
            <person name="Werner G."/>
            <person name="Zhou K."/>
            <person name="Grigoriev I.V."/>
            <person name="Rokhsar D.S."/>
            <person name="Grossman A.R."/>
        </authorList>
    </citation>
    <scope>NUCLEOTIDE SEQUENCE [LARGE SCALE GENOMIC DNA]</scope>
    <source>
        <strain evidence="3">CC-503</strain>
    </source>
</reference>
<feature type="compositionally biased region" description="Gly residues" evidence="1">
    <location>
        <begin position="595"/>
        <end position="611"/>
    </location>
</feature>
<dbReference type="RefSeq" id="XP_042916978.1">
    <property type="nucleotide sequence ID" value="XM_043070305.1"/>
</dbReference>
<dbReference type="Proteomes" id="UP000006906">
    <property type="component" value="Chromosome 14"/>
</dbReference>
<evidence type="ECO:0000313" key="3">
    <source>
        <dbReference type="Proteomes" id="UP000006906"/>
    </source>
</evidence>
<feature type="compositionally biased region" description="Low complexity" evidence="1">
    <location>
        <begin position="205"/>
        <end position="215"/>
    </location>
</feature>
<dbReference type="EMBL" id="CM008975">
    <property type="protein sequence ID" value="PNW73308.1"/>
    <property type="molecule type" value="Genomic_DNA"/>
</dbReference>
<sequence length="611" mass="60307">MFVGQHKFYLARPSILAGFGAARSLQDLGSLANEATAATAAVNAIATALPAFPHPQDSRVAGPAAASTTHINGSAAVAGAAAACAGGCCGEAAAVAAATAIHTDTVAAPAAAQQLTIMNRRRSLDSCYCRHSLQDSRHAPRPRHEYVISSAARGSSTSLSTSLSTAATATSSGGFTMPTVAPGTSGAYAPPPREEPALAPPPTSSPLLQPAAGSGSSLLSLPQPLLQRILLSVSGGPGRDGGALCACRALHTAWLTDLSQPEPASRLLLRLHRQWCIGSSSSNCAGGWGECGCSSGGSCCGASRAAATGAGAAGAVAADVEAAVAAVYRRRGLRRLLLPDGPQHAQQRAATLVDLALLLQRQRQRAQQRYSQGQGKEQGQGQGQGQGQRQGQGQQGPQGHSGAAVTEHGNSRTGGAQAQQLLVGPPVAAPQRPQPTIATFIAGAREGRPVRPEAAAVAAGRAAPGAAVAQGDRPHPSVTGREPLRQATVHVNVAPSLPQYRQTLCRTSLTSSTVPTAITTTFTTAASKATASATRPNHAATAAATPCGPWLLVAGGGDGGGARRGGGGGAGGGGGGGRRLRGGGQPAAAGAVWPGAGGGSGPGAGPAGAAG</sequence>
<feature type="region of interest" description="Disordered" evidence="1">
    <location>
        <begin position="366"/>
        <end position="417"/>
    </location>
</feature>
<dbReference type="GeneID" id="66056292"/>
<accession>A0A2K3CYE0</accession>
<dbReference type="OrthoDB" id="10681290at2759"/>
<evidence type="ECO:0000256" key="1">
    <source>
        <dbReference type="SAM" id="MobiDB-lite"/>
    </source>
</evidence>
<feature type="region of interest" description="Disordered" evidence="1">
    <location>
        <begin position="168"/>
        <end position="215"/>
    </location>
</feature>
<dbReference type="PaxDb" id="3055-EDP03716"/>